<dbReference type="EMBL" id="ASZQ01000139">
    <property type="protein sequence ID" value="EPF23759.1"/>
    <property type="molecule type" value="Genomic_DNA"/>
</dbReference>
<name>S3KGE2_MICAE</name>
<dbReference type="PATRIC" id="fig|482300.6.peg.1185"/>
<gene>
    <name evidence="1" type="ORF">MAESPC_01053</name>
</gene>
<dbReference type="RefSeq" id="WP_016514910.1">
    <property type="nucleotide sequence ID" value="NZ_ASZQ01000139.1"/>
</dbReference>
<organism evidence="1 2">
    <name type="scientific">Microcystis aeruginosa SPC777</name>
    <dbReference type="NCBI Taxonomy" id="482300"/>
    <lineage>
        <taxon>Bacteria</taxon>
        <taxon>Bacillati</taxon>
        <taxon>Cyanobacteriota</taxon>
        <taxon>Cyanophyceae</taxon>
        <taxon>Oscillatoriophycideae</taxon>
        <taxon>Chroococcales</taxon>
        <taxon>Microcystaceae</taxon>
        <taxon>Microcystis</taxon>
    </lineage>
</organism>
<evidence type="ECO:0000313" key="2">
    <source>
        <dbReference type="Proteomes" id="UP000014617"/>
    </source>
</evidence>
<reference evidence="1 2" key="1">
    <citation type="journal article" date="2013" name="Genome Announc.">
        <title>Draft Genome Sequence of the Brazilian Toxic Bloom-Forming Cyanobacterium Microcystis aeruginosa Strain SPC777.</title>
        <authorList>
            <person name="Fiore M.F."/>
            <person name="Alvarenga D.O."/>
            <person name="Varani A.M."/>
            <person name="Hoff-Risseti C."/>
            <person name="Crespim E."/>
            <person name="Ramos R.T."/>
            <person name="Silva A."/>
            <person name="Schaker P.D."/>
            <person name="Heck K."/>
            <person name="Rigonato J."/>
            <person name="Schneider M.P."/>
        </authorList>
    </citation>
    <scope>NUCLEOTIDE SEQUENCE [LARGE SCALE GENOMIC DNA]</scope>
    <source>
        <strain evidence="2">SPC 777</strain>
    </source>
</reference>
<accession>S3KGE2</accession>
<dbReference type="Proteomes" id="UP000014617">
    <property type="component" value="Unassembled WGS sequence"/>
</dbReference>
<proteinExistence type="predicted"/>
<sequence length="326" mass="37126">MDISALAAQAVTIVLYALDKATGGALEKAGTDILDFLKTRFRGRVSLDKAKQEYRFLEAAIIDESRLDRQFKEDLERLVTQFQQIQSVENISNVTQNTQSGVNLNVNSNTGTVIGQQTTINNNDQLSGRIEELIKIFEYRAEQINDGLKENHWHQGHWRNAHVQDFYQRFNKLHAQHLEALQQGNLAHSLMILDDIVQLSLQIESKKIRVERMYVSSFPPSPRTLSELYVVSLSTKEWLRTEKKQQSGSCPSSMEKDNLKIYSLILKEKDEREAERAAKAAKTREAREAARADAKTLPRNSSGNIYSVTLIFRPPAKVLFSYLMIA</sequence>
<dbReference type="AlphaFoldDB" id="S3KGE2"/>
<evidence type="ECO:0000313" key="1">
    <source>
        <dbReference type="EMBL" id="EPF23759.1"/>
    </source>
</evidence>
<protein>
    <submittedName>
        <fullName evidence="1">Uncharacterized protein</fullName>
    </submittedName>
</protein>
<comment type="caution">
    <text evidence="1">The sequence shown here is derived from an EMBL/GenBank/DDBJ whole genome shotgun (WGS) entry which is preliminary data.</text>
</comment>